<dbReference type="InterPro" id="IPR026876">
    <property type="entry name" value="Fn3_assoc_repeat"/>
</dbReference>
<name>A0A1H8E8G7_9BACT</name>
<dbReference type="InterPro" id="IPR036909">
    <property type="entry name" value="Cyt_c-like_dom_sf"/>
</dbReference>
<keyword evidence="5" id="KW-1133">Transmembrane helix</keyword>
<dbReference type="Gene3D" id="3.80.10.10">
    <property type="entry name" value="Ribonuclease Inhibitor"/>
    <property type="match status" value="1"/>
</dbReference>
<evidence type="ECO:0000313" key="7">
    <source>
        <dbReference type="EMBL" id="SEN15742.1"/>
    </source>
</evidence>
<evidence type="ECO:0000256" key="4">
    <source>
        <dbReference type="PROSITE-ProRule" id="PRU00433"/>
    </source>
</evidence>
<keyword evidence="3 4" id="KW-0408">Iron</keyword>
<dbReference type="Proteomes" id="UP000198984">
    <property type="component" value="Unassembled WGS sequence"/>
</dbReference>
<keyword evidence="5" id="KW-0812">Transmembrane</keyword>
<dbReference type="SUPFAM" id="SSF52047">
    <property type="entry name" value="RNI-like"/>
    <property type="match status" value="1"/>
</dbReference>
<feature type="transmembrane region" description="Helical" evidence="5">
    <location>
        <begin position="50"/>
        <end position="69"/>
    </location>
</feature>
<dbReference type="InterPro" id="IPR009056">
    <property type="entry name" value="Cyt_c-like_dom"/>
</dbReference>
<dbReference type="PROSITE" id="PS51007">
    <property type="entry name" value="CYTC"/>
    <property type="match status" value="1"/>
</dbReference>
<dbReference type="Pfam" id="PF07635">
    <property type="entry name" value="PSCyt1"/>
    <property type="match status" value="1"/>
</dbReference>
<keyword evidence="8" id="KW-1185">Reference proteome</keyword>
<dbReference type="OrthoDB" id="713772at2"/>
<dbReference type="GO" id="GO:0020037">
    <property type="term" value="F:heme binding"/>
    <property type="evidence" value="ECO:0007669"/>
    <property type="project" value="InterPro"/>
</dbReference>
<keyword evidence="2 4" id="KW-0479">Metal-binding</keyword>
<dbReference type="EMBL" id="FOBB01000008">
    <property type="protein sequence ID" value="SEN15742.1"/>
    <property type="molecule type" value="Genomic_DNA"/>
</dbReference>
<gene>
    <name evidence="7" type="ORF">SAMN04488505_108217</name>
</gene>
<dbReference type="PANTHER" id="PTHR35889:SF3">
    <property type="entry name" value="F-BOX DOMAIN-CONTAINING PROTEIN"/>
    <property type="match status" value="1"/>
</dbReference>
<dbReference type="RefSeq" id="WP_089918929.1">
    <property type="nucleotide sequence ID" value="NZ_FOBB01000008.1"/>
</dbReference>
<feature type="transmembrane region" description="Helical" evidence="5">
    <location>
        <begin position="117"/>
        <end position="136"/>
    </location>
</feature>
<feature type="transmembrane region" description="Helical" evidence="5">
    <location>
        <begin position="81"/>
        <end position="105"/>
    </location>
</feature>
<accession>A0A1H8E8G7</accession>
<proteinExistence type="predicted"/>
<protein>
    <submittedName>
        <fullName evidence="7">Uncharacterized membrane protein</fullName>
    </submittedName>
</protein>
<feature type="transmembrane region" description="Helical" evidence="5">
    <location>
        <begin position="148"/>
        <end position="165"/>
    </location>
</feature>
<evidence type="ECO:0000259" key="6">
    <source>
        <dbReference type="PROSITE" id="PS51007"/>
    </source>
</evidence>
<dbReference type="InterPro" id="IPR032675">
    <property type="entry name" value="LRR_dom_sf"/>
</dbReference>
<reference evidence="7 8" key="1">
    <citation type="submission" date="2016-10" db="EMBL/GenBank/DDBJ databases">
        <authorList>
            <person name="de Groot N.N."/>
        </authorList>
    </citation>
    <scope>NUCLEOTIDE SEQUENCE [LARGE SCALE GENOMIC DNA]</scope>
    <source>
        <strain evidence="7 8">DSM 21039</strain>
    </source>
</reference>
<feature type="transmembrane region" description="Helical" evidence="5">
    <location>
        <begin position="12"/>
        <end position="30"/>
    </location>
</feature>
<dbReference type="InterPro" id="IPR011429">
    <property type="entry name" value="Cyt_c_Planctomycete-type"/>
</dbReference>
<dbReference type="GO" id="GO:0046872">
    <property type="term" value="F:metal ion binding"/>
    <property type="evidence" value="ECO:0007669"/>
    <property type="project" value="UniProtKB-KW"/>
</dbReference>
<evidence type="ECO:0000256" key="1">
    <source>
        <dbReference type="ARBA" id="ARBA00022617"/>
    </source>
</evidence>
<evidence type="ECO:0000256" key="3">
    <source>
        <dbReference type="ARBA" id="ARBA00023004"/>
    </source>
</evidence>
<dbReference type="GO" id="GO:0009055">
    <property type="term" value="F:electron transfer activity"/>
    <property type="evidence" value="ECO:0007669"/>
    <property type="project" value="InterPro"/>
</dbReference>
<keyword evidence="5" id="KW-0472">Membrane</keyword>
<dbReference type="STRING" id="573321.SAMN04488505_108217"/>
<dbReference type="SUPFAM" id="SSF46626">
    <property type="entry name" value="Cytochrome c"/>
    <property type="match status" value="1"/>
</dbReference>
<keyword evidence="1 4" id="KW-0349">Heme</keyword>
<dbReference type="Pfam" id="PF09990">
    <property type="entry name" value="DUF2231"/>
    <property type="match status" value="1"/>
</dbReference>
<evidence type="ECO:0000313" key="8">
    <source>
        <dbReference type="Proteomes" id="UP000198984"/>
    </source>
</evidence>
<dbReference type="PANTHER" id="PTHR35889">
    <property type="entry name" value="CYCLOINULO-OLIGOSACCHARIDE FRUCTANOTRANSFERASE-RELATED"/>
    <property type="match status" value="1"/>
</dbReference>
<sequence>MTVKQSSGWQSAGSSLLFAGNIFILFLLIFGNRVVLPPWLQVLGRMHPLLLHFPIVLILVAGVLTFIRLREPAAEAWKQHLANVLLLAGALSAVVTVIMGLFLSGEEGYNGSSTLQWHKWSGVSVCWLTSLLYWLGRTGISRPAIQKGGVLITALLLVVTGHFGADITHGENFVLAPVTPAGKGLQVPFDQALIYEHLVKPVLQEKCMNCHNGAKAKGELAMELPAQLLKGGKSGKLFMAGKPEISLLIERLHLPMDAKKHMPPAGKPQLTPEEADLLYYWIKGGADFKTKVAALPVHDSLRLLAAAMLQPAPPAAPVYQFAAADEKLVQKLNNNYRVIYPVALNAAPLVVNCYNKDQFKSRSIEELLPLKKQIIEMHLQKMPVQDADLNIIAQFPELRVLNLSFTNIKGQTLAALVKLPHLESLSLSGTPVTLQQLQVLKTAPALKELYLWNTALTAAELDQLPAAFKTVAIIRGFTDDGKQPLKLNQPLMVNTAPVFRNTTQLLLKHPIKGVEIRYTTDGSVPDSVNSPLFKDSLLLQTNTTIRAIACKKGWYASDPVQFNFYKSSYTPDSVVLLTQPDGTYAGAGPKTLCDGQKGGADQGNQKWLGYVKEPMVAMLLFKQPVPLQSVSVGILRNIDGYIFPPAKLEIWGGTDAKHLKLLKKIIPAAGKKNDPAAAMEIAGAFPVTSVSCVKLVMDPLVKIPGWHPGKGSRGWVFADEVLFN</sequence>
<evidence type="ECO:0000256" key="2">
    <source>
        <dbReference type="ARBA" id="ARBA00022723"/>
    </source>
</evidence>
<dbReference type="InterPro" id="IPR019251">
    <property type="entry name" value="DUF2231_TM"/>
</dbReference>
<organism evidence="7 8">
    <name type="scientific">Chitinophaga rupis</name>
    <dbReference type="NCBI Taxonomy" id="573321"/>
    <lineage>
        <taxon>Bacteria</taxon>
        <taxon>Pseudomonadati</taxon>
        <taxon>Bacteroidota</taxon>
        <taxon>Chitinophagia</taxon>
        <taxon>Chitinophagales</taxon>
        <taxon>Chitinophagaceae</taxon>
        <taxon>Chitinophaga</taxon>
    </lineage>
</organism>
<evidence type="ECO:0000256" key="5">
    <source>
        <dbReference type="SAM" id="Phobius"/>
    </source>
</evidence>
<feature type="domain" description="Cytochrome c" evidence="6">
    <location>
        <begin position="165"/>
        <end position="286"/>
    </location>
</feature>
<dbReference type="Pfam" id="PF13287">
    <property type="entry name" value="Fn3_assoc"/>
    <property type="match status" value="1"/>
</dbReference>
<dbReference type="AlphaFoldDB" id="A0A1H8E8G7"/>